<dbReference type="PANTHER" id="PTHR13887:SF14">
    <property type="entry name" value="DISULFIDE BOND FORMATION PROTEIN D"/>
    <property type="match status" value="1"/>
</dbReference>
<evidence type="ECO:0000256" key="7">
    <source>
        <dbReference type="SAM" id="Phobius"/>
    </source>
</evidence>
<dbReference type="InterPro" id="IPR013766">
    <property type="entry name" value="Thioredoxin_domain"/>
</dbReference>
<dbReference type="EMBL" id="FNKB01000001">
    <property type="protein sequence ID" value="SDQ14462.1"/>
    <property type="molecule type" value="Genomic_DNA"/>
</dbReference>
<dbReference type="STRING" id="1079994.SAMN04488565_0867"/>
<dbReference type="InterPro" id="IPR012336">
    <property type="entry name" value="Thioredoxin-like_fold"/>
</dbReference>
<dbReference type="AlphaFoldDB" id="A0A1H0YH40"/>
<accession>A0A1H0YH40</accession>
<evidence type="ECO:0000256" key="1">
    <source>
        <dbReference type="ARBA" id="ARBA00005791"/>
    </source>
</evidence>
<keyword evidence="7" id="KW-1133">Transmembrane helix</keyword>
<keyword evidence="3" id="KW-0560">Oxidoreductase</keyword>
<dbReference type="eggNOG" id="COG1651">
    <property type="taxonomic scope" value="Bacteria"/>
</dbReference>
<evidence type="ECO:0000256" key="5">
    <source>
        <dbReference type="ARBA" id="ARBA00023284"/>
    </source>
</evidence>
<name>A0A1H0YH40_9MICO</name>
<dbReference type="Gene3D" id="3.40.30.10">
    <property type="entry name" value="Glutaredoxin"/>
    <property type="match status" value="1"/>
</dbReference>
<keyword evidence="2" id="KW-0732">Signal</keyword>
<dbReference type="PROSITE" id="PS51352">
    <property type="entry name" value="THIOREDOXIN_2"/>
    <property type="match status" value="1"/>
</dbReference>
<evidence type="ECO:0000256" key="4">
    <source>
        <dbReference type="ARBA" id="ARBA00023157"/>
    </source>
</evidence>
<keyword evidence="7" id="KW-0812">Transmembrane</keyword>
<evidence type="ECO:0000313" key="9">
    <source>
        <dbReference type="EMBL" id="SDQ14462.1"/>
    </source>
</evidence>
<feature type="domain" description="Thioredoxin" evidence="8">
    <location>
        <begin position="57"/>
        <end position="242"/>
    </location>
</feature>
<dbReference type="SUPFAM" id="SSF52833">
    <property type="entry name" value="Thioredoxin-like"/>
    <property type="match status" value="1"/>
</dbReference>
<comment type="similarity">
    <text evidence="1">Belongs to the thioredoxin family. DsbA subfamily.</text>
</comment>
<evidence type="ECO:0000256" key="6">
    <source>
        <dbReference type="SAM" id="MobiDB-lite"/>
    </source>
</evidence>
<feature type="transmembrane region" description="Helical" evidence="7">
    <location>
        <begin position="21"/>
        <end position="42"/>
    </location>
</feature>
<dbReference type="RefSeq" id="WP_010155340.1">
    <property type="nucleotide sequence ID" value="NZ_FNKB01000001.1"/>
</dbReference>
<dbReference type="PANTHER" id="PTHR13887">
    <property type="entry name" value="GLUTATHIONE S-TRANSFERASE KAPPA"/>
    <property type="match status" value="1"/>
</dbReference>
<reference evidence="9 10" key="1">
    <citation type="submission" date="2016-10" db="EMBL/GenBank/DDBJ databases">
        <authorList>
            <person name="de Groot N.N."/>
        </authorList>
    </citation>
    <scope>NUCLEOTIDE SEQUENCE [LARGE SCALE GENOMIC DNA]</scope>
    <source>
        <strain evidence="9 10">DSM 22788</strain>
    </source>
</reference>
<organism evidence="9 10">
    <name type="scientific">Leucobacter chromiiresistens</name>
    <dbReference type="NCBI Taxonomy" id="1079994"/>
    <lineage>
        <taxon>Bacteria</taxon>
        <taxon>Bacillati</taxon>
        <taxon>Actinomycetota</taxon>
        <taxon>Actinomycetes</taxon>
        <taxon>Micrococcales</taxon>
        <taxon>Microbacteriaceae</taxon>
        <taxon>Leucobacter</taxon>
    </lineage>
</organism>
<evidence type="ECO:0000256" key="3">
    <source>
        <dbReference type="ARBA" id="ARBA00023002"/>
    </source>
</evidence>
<keyword evidence="4" id="KW-1015">Disulfide bond</keyword>
<dbReference type="GO" id="GO:0016491">
    <property type="term" value="F:oxidoreductase activity"/>
    <property type="evidence" value="ECO:0007669"/>
    <property type="project" value="UniProtKB-KW"/>
</dbReference>
<dbReference type="InterPro" id="IPR036249">
    <property type="entry name" value="Thioredoxin-like_sf"/>
</dbReference>
<evidence type="ECO:0000259" key="8">
    <source>
        <dbReference type="PROSITE" id="PS51352"/>
    </source>
</evidence>
<evidence type="ECO:0000256" key="2">
    <source>
        <dbReference type="ARBA" id="ARBA00022729"/>
    </source>
</evidence>
<gene>
    <name evidence="9" type="ORF">SAMN04488565_0867</name>
</gene>
<feature type="region of interest" description="Disordered" evidence="6">
    <location>
        <begin position="48"/>
        <end position="69"/>
    </location>
</feature>
<dbReference type="Pfam" id="PF13462">
    <property type="entry name" value="Thioredoxin_4"/>
    <property type="match status" value="1"/>
</dbReference>
<protein>
    <submittedName>
        <fullName evidence="9">Thioredoxin</fullName>
    </submittedName>
</protein>
<keyword evidence="5" id="KW-0676">Redox-active center</keyword>
<sequence length="246" mass="26486">MNRPPHTVQKPTKKLSTSQKAALIAIPAVLLIALILILISVLNRPEVQAPGESSNGSGTGGGTPTQSDVPLVQENSHVLDDAGEGAPVLVEFLDFECEACGAVYPVIEEIRKQYDGQITYVPRYFITNHANSMNAAIAVEAASQQGKFEEMYQKLFESQPEWAEQQTSQADKIRNYAEELGLDMAAFDAAVADPATQARVEEDHNAGMALGVRGTPTFFLNGELLQPQSVTDITDALDAAIAESKE</sequence>
<evidence type="ECO:0000313" key="10">
    <source>
        <dbReference type="Proteomes" id="UP000182690"/>
    </source>
</evidence>
<dbReference type="Proteomes" id="UP000182690">
    <property type="component" value="Unassembled WGS sequence"/>
</dbReference>
<proteinExistence type="inferred from homology"/>
<keyword evidence="7" id="KW-0472">Membrane</keyword>